<feature type="region of interest" description="Disordered" evidence="1">
    <location>
        <begin position="330"/>
        <end position="349"/>
    </location>
</feature>
<comment type="caution">
    <text evidence="3">The sequence shown here is derived from an EMBL/GenBank/DDBJ whole genome shotgun (WGS) entry which is preliminary data.</text>
</comment>
<protein>
    <submittedName>
        <fullName evidence="3">GerMN domain-containing protein</fullName>
    </submittedName>
</protein>
<reference evidence="4" key="1">
    <citation type="journal article" date="2019" name="Int. J. Syst. Evol. Microbiol.">
        <title>The Global Catalogue of Microorganisms (GCM) 10K type strain sequencing project: providing services to taxonomists for standard genome sequencing and annotation.</title>
        <authorList>
            <consortium name="The Broad Institute Genomics Platform"/>
            <consortium name="The Broad Institute Genome Sequencing Center for Infectious Disease"/>
            <person name="Wu L."/>
            <person name="Ma J."/>
        </authorList>
    </citation>
    <scope>NUCLEOTIDE SEQUENCE [LARGE SCALE GENOMIC DNA]</scope>
    <source>
        <strain evidence="4">CCUG 57263</strain>
    </source>
</reference>
<feature type="domain" description="GerMN" evidence="2">
    <location>
        <begin position="241"/>
        <end position="329"/>
    </location>
</feature>
<dbReference type="PROSITE" id="PS51257">
    <property type="entry name" value="PROKAR_LIPOPROTEIN"/>
    <property type="match status" value="1"/>
</dbReference>
<name>A0ABW3DCI6_9BACL</name>
<dbReference type="RefSeq" id="WP_144939895.1">
    <property type="nucleotide sequence ID" value="NZ_JBHTIU010000035.1"/>
</dbReference>
<dbReference type="Pfam" id="PF10646">
    <property type="entry name" value="Germane"/>
    <property type="match status" value="2"/>
</dbReference>
<sequence>MAVTKGVRRAAITGAIILLVTGCSANKSEESQFIDPPPVSAEEMMNRTVNETAAQEQAGNTFRATLYFKDDKGFVAPISLNLPWEEGIARKSLEYMVEGGPGEALLPEGFSALLPAGTQMTVNIDQETKTASVDFNKSFQNYKKEDERKLLEAITWTLTGFPTVEQVELSINGNPLTEMPVDHTPINGALSRDLGINMEVASGVNLGRSTPVTLYFLKKASDDFTYFVPVTRMVDRTDNIVQAAVEELIKGPGANKGMLPVLSASAKVLEVENSEDNELVTINFDASLLNENDKTTPEAVNSIVLSVTENTGASQVQILVDGEAKVSATDDQNYAKPVSRPAHVNDLKM</sequence>
<accession>A0ABW3DCI6</accession>
<keyword evidence="4" id="KW-1185">Reference proteome</keyword>
<dbReference type="Proteomes" id="UP001597120">
    <property type="component" value="Unassembled WGS sequence"/>
</dbReference>
<dbReference type="EMBL" id="JBHTIU010000035">
    <property type="protein sequence ID" value="MFD0869735.1"/>
    <property type="molecule type" value="Genomic_DNA"/>
</dbReference>
<feature type="domain" description="GerMN" evidence="2">
    <location>
        <begin position="89"/>
        <end position="180"/>
    </location>
</feature>
<evidence type="ECO:0000313" key="3">
    <source>
        <dbReference type="EMBL" id="MFD0869735.1"/>
    </source>
</evidence>
<proteinExistence type="predicted"/>
<evidence type="ECO:0000313" key="4">
    <source>
        <dbReference type="Proteomes" id="UP001597120"/>
    </source>
</evidence>
<dbReference type="SMART" id="SM00909">
    <property type="entry name" value="Germane"/>
    <property type="match status" value="2"/>
</dbReference>
<dbReference type="InterPro" id="IPR019606">
    <property type="entry name" value="GerMN"/>
</dbReference>
<organism evidence="3 4">
    <name type="scientific">Paenibacillus residui</name>
    <dbReference type="NCBI Taxonomy" id="629724"/>
    <lineage>
        <taxon>Bacteria</taxon>
        <taxon>Bacillati</taxon>
        <taxon>Bacillota</taxon>
        <taxon>Bacilli</taxon>
        <taxon>Bacillales</taxon>
        <taxon>Paenibacillaceae</taxon>
        <taxon>Paenibacillus</taxon>
    </lineage>
</organism>
<gene>
    <name evidence="3" type="ORF">ACFQ03_11280</name>
</gene>
<evidence type="ECO:0000259" key="2">
    <source>
        <dbReference type="SMART" id="SM00909"/>
    </source>
</evidence>
<evidence type="ECO:0000256" key="1">
    <source>
        <dbReference type="SAM" id="MobiDB-lite"/>
    </source>
</evidence>